<dbReference type="AlphaFoldDB" id="A0A644ZEY3"/>
<dbReference type="Pfam" id="PF07833">
    <property type="entry name" value="Cu_amine_oxidN1"/>
    <property type="match status" value="1"/>
</dbReference>
<name>A0A644ZEY3_9ZZZZ</name>
<gene>
    <name evidence="2" type="ORF">SDC9_86063</name>
</gene>
<comment type="caution">
    <text evidence="2">The sequence shown here is derived from an EMBL/GenBank/DDBJ whole genome shotgun (WGS) entry which is preliminary data.</text>
</comment>
<dbReference type="EMBL" id="VSSQ01008636">
    <property type="protein sequence ID" value="MPM39430.1"/>
    <property type="molecule type" value="Genomic_DNA"/>
</dbReference>
<organism evidence="2">
    <name type="scientific">bioreactor metagenome</name>
    <dbReference type="NCBI Taxonomy" id="1076179"/>
    <lineage>
        <taxon>unclassified sequences</taxon>
        <taxon>metagenomes</taxon>
        <taxon>ecological metagenomes</taxon>
    </lineage>
</organism>
<evidence type="ECO:0000313" key="2">
    <source>
        <dbReference type="EMBL" id="MPM39430.1"/>
    </source>
</evidence>
<proteinExistence type="predicted"/>
<dbReference type="InterPro" id="IPR012854">
    <property type="entry name" value="Cu_amine_oxidase-like_N"/>
</dbReference>
<reference evidence="2" key="1">
    <citation type="submission" date="2019-08" db="EMBL/GenBank/DDBJ databases">
        <authorList>
            <person name="Kucharzyk K."/>
            <person name="Murdoch R.W."/>
            <person name="Higgins S."/>
            <person name="Loffler F."/>
        </authorList>
    </citation>
    <scope>NUCLEOTIDE SEQUENCE</scope>
</reference>
<dbReference type="Gene3D" id="3.30.457.10">
    <property type="entry name" value="Copper amine oxidase-like, N-terminal domain"/>
    <property type="match status" value="1"/>
</dbReference>
<protein>
    <recommendedName>
        <fullName evidence="1">Copper amine oxidase-like N-terminal domain-containing protein</fullName>
    </recommendedName>
</protein>
<sequence length="89" mass="9064">MGVSLTAATKKLFVPARAAFEAKGAAVSFDAADPKNPVLVARKGATEIRVPINTNLAYVNGTAVELDGVAVFTGSGTTYVPQSAVDLIA</sequence>
<evidence type="ECO:0000259" key="1">
    <source>
        <dbReference type="Pfam" id="PF07833"/>
    </source>
</evidence>
<dbReference type="InterPro" id="IPR036582">
    <property type="entry name" value="Mao_N_sf"/>
</dbReference>
<accession>A0A644ZEY3</accession>
<dbReference type="SUPFAM" id="SSF55383">
    <property type="entry name" value="Copper amine oxidase, domain N"/>
    <property type="match status" value="1"/>
</dbReference>
<feature type="domain" description="Copper amine oxidase-like N-terminal" evidence="1">
    <location>
        <begin position="9"/>
        <end position="85"/>
    </location>
</feature>